<dbReference type="PANTHER" id="PTHR34453">
    <property type="entry name" value="DEFENSIN-LIKE (DEFL) FAMILY PROTEIN-RELATED"/>
    <property type="match status" value="1"/>
</dbReference>
<dbReference type="GO" id="GO:0031640">
    <property type="term" value="P:killing of cells of another organism"/>
    <property type="evidence" value="ECO:0007669"/>
    <property type="project" value="UniProtKB-KW"/>
</dbReference>
<dbReference type="Gramene" id="TraesMAC2D03G01083620.1">
    <property type="protein sequence ID" value="TraesMAC2D03G01083620.1"/>
    <property type="gene ID" value="TraesMAC2D03G01083620"/>
</dbReference>
<dbReference type="Gramene" id="TraesSTA2D03G01073380.1">
    <property type="protein sequence ID" value="TraesSTA2D03G01073380.1"/>
    <property type="gene ID" value="TraesSTA2D03G01073380"/>
</dbReference>
<dbReference type="PANTHER" id="PTHR34453:SF4">
    <property type="entry name" value="KNOTTIN SCORPION TOXIN-LIKE DOMAIN-CONTAINING PROTEIN"/>
    <property type="match status" value="1"/>
</dbReference>
<keyword evidence="7" id="KW-0611">Plant defense</keyword>
<proteinExistence type="inferred from homology"/>
<dbReference type="Gramene" id="TraesROB_scaffold_036038_01G000100.1">
    <property type="protein sequence ID" value="TraesROB_scaffold_036038_01G000100.1"/>
    <property type="gene ID" value="TraesROB_scaffold_036038_01G000100"/>
</dbReference>
<dbReference type="Pfam" id="PF10868">
    <property type="entry name" value="Defensin_like"/>
    <property type="match status" value="1"/>
</dbReference>
<feature type="chain" id="PRO_5043172660" description="Knottin scorpion toxin-like domain-containing protein" evidence="8">
    <location>
        <begin position="22"/>
        <end position="78"/>
    </location>
</feature>
<dbReference type="Gramene" id="TraesJUL2D03G01089220.1">
    <property type="protein sequence ID" value="TraesJUL2D03G01089220.1"/>
    <property type="gene ID" value="TraesJUL2D03G01089220"/>
</dbReference>
<evidence type="ECO:0000256" key="4">
    <source>
        <dbReference type="ARBA" id="ARBA00022529"/>
    </source>
</evidence>
<organism evidence="9">
    <name type="scientific">Triticum aestivum</name>
    <name type="common">Wheat</name>
    <dbReference type="NCBI Taxonomy" id="4565"/>
    <lineage>
        <taxon>Eukaryota</taxon>
        <taxon>Viridiplantae</taxon>
        <taxon>Streptophyta</taxon>
        <taxon>Embryophyta</taxon>
        <taxon>Tracheophyta</taxon>
        <taxon>Spermatophyta</taxon>
        <taxon>Magnoliopsida</taxon>
        <taxon>Liliopsida</taxon>
        <taxon>Poales</taxon>
        <taxon>Poaceae</taxon>
        <taxon>BOP clade</taxon>
        <taxon>Pooideae</taxon>
        <taxon>Triticodae</taxon>
        <taxon>Triticeae</taxon>
        <taxon>Triticinae</taxon>
        <taxon>Triticum</taxon>
    </lineage>
</organism>
<comment type="subcellular location">
    <subcellularLocation>
        <location evidence="1">Secreted</location>
    </subcellularLocation>
</comment>
<keyword evidence="4" id="KW-0929">Antimicrobial</keyword>
<dbReference type="Gramene" id="TraesWEE_scaffold_027848_01G000100.1">
    <property type="protein sequence ID" value="TraesWEE_scaffold_027848_01G000100.1"/>
    <property type="gene ID" value="TraesWEE_scaffold_027848_01G000100"/>
</dbReference>
<dbReference type="Gramene" id="TraesRN2D0100019700.1">
    <property type="protein sequence ID" value="TraesRN2D0100019700.1"/>
    <property type="gene ID" value="TraesRN2D0100019700"/>
</dbReference>
<evidence type="ECO:0008006" key="11">
    <source>
        <dbReference type="Google" id="ProtNLM"/>
    </source>
</evidence>
<dbReference type="Gramene" id="TraesCAD_scaffold_036035_01G000100.1">
    <property type="protein sequence ID" value="TraesCAD_scaffold_036035_01G000100.1"/>
    <property type="gene ID" value="TraesCAD_scaffold_036035_01G000100"/>
</dbReference>
<dbReference type="Gramene" id="TraesSYM2D03G01099180.1">
    <property type="protein sequence ID" value="TraesSYM2D03G01099180.1"/>
    <property type="gene ID" value="TraesSYM2D03G01099180"/>
</dbReference>
<evidence type="ECO:0000256" key="7">
    <source>
        <dbReference type="ARBA" id="ARBA00022821"/>
    </source>
</evidence>
<protein>
    <recommendedName>
        <fullName evidence="11">Knottin scorpion toxin-like domain-containing protein</fullName>
    </recommendedName>
</protein>
<dbReference type="EnsemblPlants" id="TraesCS2D02G009500.1">
    <property type="protein sequence ID" value="TraesCS2D02G009500.1"/>
    <property type="gene ID" value="TraesCS2D02G009500"/>
</dbReference>
<dbReference type="Gramene" id="TraesLAC2D03G01036870.1">
    <property type="protein sequence ID" value="TraesLAC2D03G01036870.1"/>
    <property type="gene ID" value="TraesLAC2D03G01036870"/>
</dbReference>
<evidence type="ECO:0000256" key="3">
    <source>
        <dbReference type="ARBA" id="ARBA00022525"/>
    </source>
</evidence>
<evidence type="ECO:0000256" key="8">
    <source>
        <dbReference type="SAM" id="SignalP"/>
    </source>
</evidence>
<comment type="similarity">
    <text evidence="2">Belongs to the DEFL family.</text>
</comment>
<evidence type="ECO:0000256" key="2">
    <source>
        <dbReference type="ARBA" id="ARBA00006722"/>
    </source>
</evidence>
<dbReference type="Gramene" id="TraesCS2D03G0017700.1">
    <property type="protein sequence ID" value="TraesCS2D03G0017700.1.CDS"/>
    <property type="gene ID" value="TraesCS2D03G0017700"/>
</dbReference>
<sequence length="78" mass="8607">MAGASGLVAFLLLSSMIVSAAAPATLIPRCGEYFHSWGEHDSCIPPENDECDSWCKNRCARGVCELKRGKHYCHCYKN</sequence>
<keyword evidence="5" id="KW-0295">Fungicide</keyword>
<dbReference type="AlphaFoldDB" id="A0A3B6D7B3"/>
<dbReference type="GO" id="GO:0005576">
    <property type="term" value="C:extracellular region"/>
    <property type="evidence" value="ECO:0007669"/>
    <property type="project" value="UniProtKB-SubCell"/>
</dbReference>
<dbReference type="GO" id="GO:0050832">
    <property type="term" value="P:defense response to fungus"/>
    <property type="evidence" value="ECO:0007669"/>
    <property type="project" value="UniProtKB-KW"/>
</dbReference>
<accession>A0A3B6D7B3</accession>
<evidence type="ECO:0000256" key="6">
    <source>
        <dbReference type="ARBA" id="ARBA00022729"/>
    </source>
</evidence>
<keyword evidence="6 8" id="KW-0732">Signal</keyword>
<evidence type="ECO:0000313" key="10">
    <source>
        <dbReference type="Proteomes" id="UP000019116"/>
    </source>
</evidence>
<name>A0A3B6D7B3_WHEAT</name>
<dbReference type="Gramene" id="TraesCLE_scaffold_024659_01G000100.1">
    <property type="protein sequence ID" value="TraesCLE_scaffold_024659_01G000100.1"/>
    <property type="gene ID" value="TraesCLE_scaffold_024659_01G000100"/>
</dbReference>
<dbReference type="Gramene" id="TraesNOR2D03G01100260.1">
    <property type="protein sequence ID" value="TraesNOR2D03G01100260.1"/>
    <property type="gene ID" value="TraesNOR2D03G01100260"/>
</dbReference>
<dbReference type="Gramene" id="TraesARI2D03G01100590.1">
    <property type="protein sequence ID" value="TraesARI2D03G01100590.1"/>
    <property type="gene ID" value="TraesARI2D03G01100590"/>
</dbReference>
<feature type="signal peptide" evidence="8">
    <location>
        <begin position="1"/>
        <end position="21"/>
    </location>
</feature>
<keyword evidence="10" id="KW-1185">Reference proteome</keyword>
<keyword evidence="3" id="KW-0964">Secreted</keyword>
<reference evidence="9" key="1">
    <citation type="submission" date="2018-08" db="EMBL/GenBank/DDBJ databases">
        <authorList>
            <person name="Rossello M."/>
        </authorList>
    </citation>
    <scope>NUCLEOTIDE SEQUENCE [LARGE SCALE GENOMIC DNA]</scope>
    <source>
        <strain evidence="9">cv. Chinese Spring</strain>
    </source>
</reference>
<reference evidence="9" key="2">
    <citation type="submission" date="2018-10" db="UniProtKB">
        <authorList>
            <consortium name="EnsemblPlants"/>
        </authorList>
    </citation>
    <scope>IDENTIFICATION</scope>
</reference>
<evidence type="ECO:0000256" key="1">
    <source>
        <dbReference type="ARBA" id="ARBA00004613"/>
    </source>
</evidence>
<dbReference type="Gramene" id="TraesJAG2D03G01088440.1">
    <property type="protein sequence ID" value="TraesJAG2D03G01088440.1"/>
    <property type="gene ID" value="TraesJAG2D03G01088440"/>
</dbReference>
<dbReference type="InterPro" id="IPR022618">
    <property type="entry name" value="Defensin-like_20-28"/>
</dbReference>
<dbReference type="Proteomes" id="UP000019116">
    <property type="component" value="Chromosome 2D"/>
</dbReference>
<dbReference type="Gramene" id="TraesCS2D02G009500.1">
    <property type="protein sequence ID" value="TraesCS2D02G009500.1"/>
    <property type="gene ID" value="TraesCS2D02G009500"/>
</dbReference>
<dbReference type="Gramene" id="TraesLDM2D03G01086030.1">
    <property type="protein sequence ID" value="TraesLDM2D03G01086030.1"/>
    <property type="gene ID" value="TraesLDM2D03G01086030"/>
</dbReference>
<evidence type="ECO:0000313" key="9">
    <source>
        <dbReference type="EnsemblPlants" id="TraesCS2D02G009500.1"/>
    </source>
</evidence>
<dbReference type="OMA" id="GKHYCHC"/>
<evidence type="ECO:0000256" key="5">
    <source>
        <dbReference type="ARBA" id="ARBA00022577"/>
    </source>
</evidence>